<accession>A0A7J9GRW3</accession>
<name>A0A7J9GRW3_9ROSI</name>
<feature type="non-terminal residue" evidence="2">
    <location>
        <position position="24"/>
    </location>
</feature>
<keyword evidence="3" id="KW-1185">Reference proteome</keyword>
<evidence type="ECO:0000313" key="2">
    <source>
        <dbReference type="EMBL" id="MBA0800327.1"/>
    </source>
</evidence>
<proteinExistence type="predicted"/>
<comment type="caution">
    <text evidence="2">The sequence shown here is derived from an EMBL/GenBank/DDBJ whole genome shotgun (WGS) entry which is preliminary data.</text>
</comment>
<protein>
    <submittedName>
        <fullName evidence="2">Uncharacterized protein</fullName>
    </submittedName>
</protein>
<dbReference type="Proteomes" id="UP000593560">
    <property type="component" value="Unassembled WGS sequence"/>
</dbReference>
<evidence type="ECO:0000313" key="3">
    <source>
        <dbReference type="Proteomes" id="UP000593560"/>
    </source>
</evidence>
<feature type="region of interest" description="Disordered" evidence="1">
    <location>
        <begin position="1"/>
        <end position="24"/>
    </location>
</feature>
<dbReference type="AlphaFoldDB" id="A0A7J9GRW3"/>
<organism evidence="2 3">
    <name type="scientific">Gossypium harknessii</name>
    <dbReference type="NCBI Taxonomy" id="34285"/>
    <lineage>
        <taxon>Eukaryota</taxon>
        <taxon>Viridiplantae</taxon>
        <taxon>Streptophyta</taxon>
        <taxon>Embryophyta</taxon>
        <taxon>Tracheophyta</taxon>
        <taxon>Spermatophyta</taxon>
        <taxon>Magnoliopsida</taxon>
        <taxon>eudicotyledons</taxon>
        <taxon>Gunneridae</taxon>
        <taxon>Pentapetalae</taxon>
        <taxon>rosids</taxon>
        <taxon>malvids</taxon>
        <taxon>Malvales</taxon>
        <taxon>Malvaceae</taxon>
        <taxon>Malvoideae</taxon>
        <taxon>Gossypium</taxon>
    </lineage>
</organism>
<reference evidence="2 3" key="1">
    <citation type="journal article" date="2019" name="Genome Biol. Evol.">
        <title>Insights into the evolution of the New World diploid cottons (Gossypium, subgenus Houzingenia) based on genome sequencing.</title>
        <authorList>
            <person name="Grover C.E."/>
            <person name="Arick M.A. 2nd"/>
            <person name="Thrash A."/>
            <person name="Conover J.L."/>
            <person name="Sanders W.S."/>
            <person name="Peterson D.G."/>
            <person name="Frelichowski J.E."/>
            <person name="Scheffler J.A."/>
            <person name="Scheffler B.E."/>
            <person name="Wendel J.F."/>
        </authorList>
    </citation>
    <scope>NUCLEOTIDE SEQUENCE [LARGE SCALE GENOMIC DNA]</scope>
    <source>
        <strain evidence="2">0</strain>
        <tissue evidence="2">Leaf</tissue>
    </source>
</reference>
<sequence length="24" mass="2731">MDVTNKLSTIATEMGQLQNEIQEH</sequence>
<gene>
    <name evidence="2" type="ORF">Gohar_010769</name>
</gene>
<evidence type="ECO:0000256" key="1">
    <source>
        <dbReference type="SAM" id="MobiDB-lite"/>
    </source>
</evidence>
<dbReference type="EMBL" id="JABFAD010000006">
    <property type="protein sequence ID" value="MBA0800327.1"/>
    <property type="molecule type" value="Genomic_DNA"/>
</dbReference>